<dbReference type="SUPFAM" id="SSF48452">
    <property type="entry name" value="TPR-like"/>
    <property type="match status" value="3"/>
</dbReference>
<accession>A0A0D2VGU7</accession>
<dbReference type="PANTHER" id="PTHR22904">
    <property type="entry name" value="TPR REPEAT CONTAINING PROTEIN"/>
    <property type="match status" value="1"/>
</dbReference>
<evidence type="ECO:0000259" key="7">
    <source>
        <dbReference type="SMART" id="SM00727"/>
    </source>
</evidence>
<proteinExistence type="predicted"/>
<dbReference type="OMA" id="MYSAREN"/>
<keyword evidence="2" id="KW-0963">Cytoplasm</keyword>
<sequence>MTDKAKADQFKAEGNTAFTAGNFEKAVELFSSAIACDGTNHVLFSNRSGAYAGMKDYKKALEDADKCIAIKPDWAKGYSRRGAAHFFLGNLEEAEQAYKAGLEIEPANASLKQGLQDVAAAIASAGSMPLSDAFKQIFAPQNLQQLLVHPTTRKYMQEPDFQLIMADVVKNPSSMSKYLQDPRFSAVLNVLLSSAGAAEEEEANAGHGHAHDGSEGHGHSHDGSEGHGHSHGPAKPSTSASASKPAAAAAPAPAASEPVTEEQKVNAQAEKEKELGTAAYKKRDFATAAKHYTAAYELVPTNIVYLNNRAAVHFESGAYDLCLEDCAKAVEVGRENRADFKLIAKALSRAGSAAQKQGKLTEALNFFNKSLSEHRNPEVNEKKQLLEKEIELKKKTDYIDVAKSAEARERGNALFKSSDFINAIGEYSEAIKRNPSDAKLYSNRAACYTKILELPLAAKDADECIRLDPTFIKGYQRKATVQIARKDFAAAMETYDKISKLEDPTAKQIAEEGMAQCRQAIMRNHNSNENASEEEIAQRAMADPELREIMADPVMRQILEQMTGDPVAAAAHMKNPEVARKIQKLISAGIIKVR</sequence>
<dbReference type="OrthoDB" id="2423701at2759"/>
<feature type="region of interest" description="Disordered" evidence="6">
    <location>
        <begin position="198"/>
        <end position="271"/>
    </location>
</feature>
<feature type="repeat" description="TPR" evidence="5">
    <location>
        <begin position="269"/>
        <end position="302"/>
    </location>
</feature>
<evidence type="ECO:0000313" key="8">
    <source>
        <dbReference type="EMBL" id="KJE89097.1"/>
    </source>
</evidence>
<dbReference type="SMART" id="SM00727">
    <property type="entry name" value="STI1"/>
    <property type="match status" value="2"/>
</dbReference>
<keyword evidence="9" id="KW-1185">Reference proteome</keyword>
<dbReference type="GO" id="GO:0005737">
    <property type="term" value="C:cytoplasm"/>
    <property type="evidence" value="ECO:0007669"/>
    <property type="project" value="UniProtKB-SubCell"/>
</dbReference>
<dbReference type="InParanoid" id="A0A0D2VGU7"/>
<feature type="repeat" description="TPR" evidence="5">
    <location>
        <begin position="7"/>
        <end position="40"/>
    </location>
</feature>
<dbReference type="eggNOG" id="KOG0548">
    <property type="taxonomic scope" value="Eukaryota"/>
</dbReference>
<dbReference type="Gene3D" id="1.10.260.100">
    <property type="match status" value="2"/>
</dbReference>
<dbReference type="Pfam" id="PF17830">
    <property type="entry name" value="STI1-HOP_DP"/>
    <property type="match status" value="2"/>
</dbReference>
<dbReference type="InterPro" id="IPR006636">
    <property type="entry name" value="STI1_HS-bd"/>
</dbReference>
<dbReference type="Pfam" id="PF13181">
    <property type="entry name" value="TPR_8"/>
    <property type="match status" value="1"/>
</dbReference>
<dbReference type="STRING" id="595528.A0A0D2VGU7"/>
<name>A0A0D2VGU7_CAPO3</name>
<dbReference type="RefSeq" id="XP_004365516.1">
    <property type="nucleotide sequence ID" value="XM_004365459.2"/>
</dbReference>
<dbReference type="EMBL" id="KE346360">
    <property type="protein sequence ID" value="KJE89097.1"/>
    <property type="molecule type" value="Genomic_DNA"/>
</dbReference>
<dbReference type="InterPro" id="IPR019734">
    <property type="entry name" value="TPR_rpt"/>
</dbReference>
<dbReference type="AlphaFoldDB" id="A0A0D2VGU7"/>
<dbReference type="InterPro" id="IPR011990">
    <property type="entry name" value="TPR-like_helical_dom_sf"/>
</dbReference>
<evidence type="ECO:0000313" key="9">
    <source>
        <dbReference type="Proteomes" id="UP000008743"/>
    </source>
</evidence>
<feature type="repeat" description="TPR" evidence="5">
    <location>
        <begin position="75"/>
        <end position="108"/>
    </location>
</feature>
<reference evidence="9" key="1">
    <citation type="submission" date="2011-02" db="EMBL/GenBank/DDBJ databases">
        <title>The Genome Sequence of Capsaspora owczarzaki ATCC 30864.</title>
        <authorList>
            <person name="Russ C."/>
            <person name="Cuomo C."/>
            <person name="Burger G."/>
            <person name="Gray M.W."/>
            <person name="Holland P.W.H."/>
            <person name="King N."/>
            <person name="Lang F.B.F."/>
            <person name="Roger A.J."/>
            <person name="Ruiz-Trillo I."/>
            <person name="Young S.K."/>
            <person name="Zeng Q."/>
            <person name="Gargeya S."/>
            <person name="Alvarado L."/>
            <person name="Berlin A."/>
            <person name="Chapman S.B."/>
            <person name="Chen Z."/>
            <person name="Freedman E."/>
            <person name="Gellesch M."/>
            <person name="Goldberg J."/>
            <person name="Griggs A."/>
            <person name="Gujja S."/>
            <person name="Heilman E."/>
            <person name="Heiman D."/>
            <person name="Howarth C."/>
            <person name="Mehta T."/>
            <person name="Neiman D."/>
            <person name="Pearson M."/>
            <person name="Roberts A."/>
            <person name="Saif S."/>
            <person name="Shea T."/>
            <person name="Shenoy N."/>
            <person name="Sisk P."/>
            <person name="Stolte C."/>
            <person name="Sykes S."/>
            <person name="White J."/>
            <person name="Yandava C."/>
            <person name="Haas B."/>
            <person name="Nusbaum C."/>
            <person name="Birren B."/>
        </authorList>
    </citation>
    <scope>NUCLEOTIDE SEQUENCE</scope>
    <source>
        <strain evidence="9">ATCC 30864</strain>
    </source>
</reference>
<dbReference type="PROSITE" id="PS50005">
    <property type="entry name" value="TPR"/>
    <property type="match status" value="5"/>
</dbReference>
<evidence type="ECO:0000256" key="4">
    <source>
        <dbReference type="ARBA" id="ARBA00022803"/>
    </source>
</evidence>
<dbReference type="FunFam" id="1.25.40.10:FF:000010">
    <property type="entry name" value="Stress-induced phosphoprotein 1"/>
    <property type="match status" value="1"/>
</dbReference>
<dbReference type="Gene3D" id="1.25.40.10">
    <property type="entry name" value="Tetratricopeptide repeat domain"/>
    <property type="match status" value="3"/>
</dbReference>
<keyword evidence="4 5" id="KW-0802">TPR repeat</keyword>
<feature type="compositionally biased region" description="Low complexity" evidence="6">
    <location>
        <begin position="231"/>
        <end position="256"/>
    </location>
</feature>
<feature type="compositionally biased region" description="Basic and acidic residues" evidence="6">
    <location>
        <begin position="209"/>
        <end position="228"/>
    </location>
</feature>
<organism evidence="8 9">
    <name type="scientific">Capsaspora owczarzaki (strain ATCC 30864)</name>
    <dbReference type="NCBI Taxonomy" id="595528"/>
    <lineage>
        <taxon>Eukaryota</taxon>
        <taxon>Filasterea</taxon>
        <taxon>Capsaspora</taxon>
    </lineage>
</organism>
<dbReference type="PhylomeDB" id="A0A0D2VGU7"/>
<evidence type="ECO:0000256" key="6">
    <source>
        <dbReference type="SAM" id="MobiDB-lite"/>
    </source>
</evidence>
<dbReference type="Pfam" id="PF13424">
    <property type="entry name" value="TPR_12"/>
    <property type="match status" value="1"/>
</dbReference>
<evidence type="ECO:0000256" key="5">
    <source>
        <dbReference type="PROSITE-ProRule" id="PRU00339"/>
    </source>
</evidence>
<dbReference type="FunFam" id="1.25.40.10:FF:000020">
    <property type="entry name" value="Stress-induced phosphoprotein 1"/>
    <property type="match status" value="1"/>
</dbReference>
<gene>
    <name evidence="8" type="ORF">CAOG_000645</name>
</gene>
<feature type="compositionally biased region" description="Basic and acidic residues" evidence="6">
    <location>
        <begin position="261"/>
        <end position="271"/>
    </location>
</feature>
<evidence type="ECO:0000256" key="2">
    <source>
        <dbReference type="ARBA" id="ARBA00022490"/>
    </source>
</evidence>
<feature type="repeat" description="TPR" evidence="5">
    <location>
        <begin position="404"/>
        <end position="437"/>
    </location>
</feature>
<dbReference type="SMART" id="SM00028">
    <property type="entry name" value="TPR"/>
    <property type="match status" value="9"/>
</dbReference>
<comment type="subcellular location">
    <subcellularLocation>
        <location evidence="1">Cytoplasm</location>
    </subcellularLocation>
</comment>
<feature type="domain" description="STI1" evidence="7">
    <location>
        <begin position="149"/>
        <end position="188"/>
    </location>
</feature>
<dbReference type="Proteomes" id="UP000008743">
    <property type="component" value="Unassembled WGS sequence"/>
</dbReference>
<feature type="domain" description="STI1" evidence="7">
    <location>
        <begin position="543"/>
        <end position="582"/>
    </location>
</feature>
<dbReference type="Pfam" id="PF00515">
    <property type="entry name" value="TPR_1"/>
    <property type="match status" value="1"/>
</dbReference>
<evidence type="ECO:0000256" key="1">
    <source>
        <dbReference type="ARBA" id="ARBA00004496"/>
    </source>
</evidence>
<protein>
    <submittedName>
        <fullName evidence="8">Stress-induced-phosphoprotein</fullName>
    </submittedName>
</protein>
<keyword evidence="3" id="KW-0677">Repeat</keyword>
<dbReference type="InterPro" id="IPR041243">
    <property type="entry name" value="STI1/HOP_DP"/>
</dbReference>
<feature type="repeat" description="TPR" evidence="5">
    <location>
        <begin position="344"/>
        <end position="377"/>
    </location>
</feature>
<dbReference type="FunFam" id="1.10.260.100:FF:000002">
    <property type="entry name" value="Stress-induced-phosphoprotein 1 (Hsp70/Hsp90-organizing)"/>
    <property type="match status" value="1"/>
</dbReference>
<dbReference type="GO" id="GO:0051879">
    <property type="term" value="F:Hsp90 protein binding"/>
    <property type="evidence" value="ECO:0007669"/>
    <property type="project" value="TreeGrafter"/>
</dbReference>
<dbReference type="FunCoup" id="A0A0D2VGU7">
    <property type="interactions" value="517"/>
</dbReference>
<evidence type="ECO:0000256" key="3">
    <source>
        <dbReference type="ARBA" id="ARBA00022737"/>
    </source>
</evidence>
<dbReference type="PANTHER" id="PTHR22904:SF523">
    <property type="entry name" value="STRESS-INDUCED-PHOSPHOPROTEIN 1"/>
    <property type="match status" value="1"/>
</dbReference>